<proteinExistence type="predicted"/>
<sequence length="90" mass="9905">MKTCVVFEIGLRMLAIGGRRDWYDGDDRLEAEGYLNGPSDASDIDRVLVEASNPTMVRSAENVLQQSKVEARGIDVVALQIADVEIVESH</sequence>
<dbReference type="Proteomes" id="UP001444661">
    <property type="component" value="Unassembled WGS sequence"/>
</dbReference>
<accession>A0ABR1S1J6</accession>
<reference evidence="1 2" key="1">
    <citation type="submission" date="2023-01" db="EMBL/GenBank/DDBJ databases">
        <title>Analysis of 21 Apiospora genomes using comparative genomics revels a genus with tremendous synthesis potential of carbohydrate active enzymes and secondary metabolites.</title>
        <authorList>
            <person name="Sorensen T."/>
        </authorList>
    </citation>
    <scope>NUCLEOTIDE SEQUENCE [LARGE SCALE GENOMIC DNA]</scope>
    <source>
        <strain evidence="1 2">CBS 33761</strain>
    </source>
</reference>
<name>A0ABR1S1J6_9PEZI</name>
<dbReference type="EMBL" id="JAQQWK010000011">
    <property type="protein sequence ID" value="KAK8024054.1"/>
    <property type="molecule type" value="Genomic_DNA"/>
</dbReference>
<keyword evidence="2" id="KW-1185">Reference proteome</keyword>
<evidence type="ECO:0000313" key="1">
    <source>
        <dbReference type="EMBL" id="KAK8024054.1"/>
    </source>
</evidence>
<gene>
    <name evidence="1" type="ORF">PG993_012120</name>
</gene>
<organism evidence="1 2">
    <name type="scientific">Apiospora rasikravindrae</name>
    <dbReference type="NCBI Taxonomy" id="990691"/>
    <lineage>
        <taxon>Eukaryota</taxon>
        <taxon>Fungi</taxon>
        <taxon>Dikarya</taxon>
        <taxon>Ascomycota</taxon>
        <taxon>Pezizomycotina</taxon>
        <taxon>Sordariomycetes</taxon>
        <taxon>Xylariomycetidae</taxon>
        <taxon>Amphisphaeriales</taxon>
        <taxon>Apiosporaceae</taxon>
        <taxon>Apiospora</taxon>
    </lineage>
</organism>
<protein>
    <submittedName>
        <fullName evidence="1">Uncharacterized protein</fullName>
    </submittedName>
</protein>
<evidence type="ECO:0000313" key="2">
    <source>
        <dbReference type="Proteomes" id="UP001444661"/>
    </source>
</evidence>
<comment type="caution">
    <text evidence="1">The sequence shown here is derived from an EMBL/GenBank/DDBJ whole genome shotgun (WGS) entry which is preliminary data.</text>
</comment>